<feature type="compositionally biased region" description="Low complexity" evidence="2">
    <location>
        <begin position="547"/>
        <end position="559"/>
    </location>
</feature>
<keyword evidence="4" id="KW-1185">Reference proteome</keyword>
<name>A0AAV9UEY7_9PEZI</name>
<dbReference type="InterPro" id="IPR036390">
    <property type="entry name" value="WH_DNA-bd_sf"/>
</dbReference>
<evidence type="ECO:0000256" key="1">
    <source>
        <dbReference type="SAM" id="Coils"/>
    </source>
</evidence>
<evidence type="ECO:0000256" key="2">
    <source>
        <dbReference type="SAM" id="MobiDB-lite"/>
    </source>
</evidence>
<reference evidence="3 4" key="1">
    <citation type="submission" date="2019-10" db="EMBL/GenBank/DDBJ databases">
        <authorList>
            <person name="Palmer J.M."/>
        </authorList>
    </citation>
    <scope>NUCLEOTIDE SEQUENCE [LARGE SCALE GENOMIC DNA]</scope>
    <source>
        <strain evidence="3 4">TWF696</strain>
    </source>
</reference>
<organism evidence="3 4">
    <name type="scientific">Orbilia brochopaga</name>
    <dbReference type="NCBI Taxonomy" id="3140254"/>
    <lineage>
        <taxon>Eukaryota</taxon>
        <taxon>Fungi</taxon>
        <taxon>Dikarya</taxon>
        <taxon>Ascomycota</taxon>
        <taxon>Pezizomycotina</taxon>
        <taxon>Orbiliomycetes</taxon>
        <taxon>Orbiliales</taxon>
        <taxon>Orbiliaceae</taxon>
        <taxon>Orbilia</taxon>
    </lineage>
</organism>
<evidence type="ECO:0000313" key="4">
    <source>
        <dbReference type="Proteomes" id="UP001375240"/>
    </source>
</evidence>
<feature type="compositionally biased region" description="Basic and acidic residues" evidence="2">
    <location>
        <begin position="722"/>
        <end position="737"/>
    </location>
</feature>
<evidence type="ECO:0008006" key="5">
    <source>
        <dbReference type="Google" id="ProtNLM"/>
    </source>
</evidence>
<feature type="compositionally biased region" description="Polar residues" evidence="2">
    <location>
        <begin position="616"/>
        <end position="630"/>
    </location>
</feature>
<feature type="compositionally biased region" description="Low complexity" evidence="2">
    <location>
        <begin position="431"/>
        <end position="473"/>
    </location>
</feature>
<feature type="compositionally biased region" description="Basic and acidic residues" evidence="2">
    <location>
        <begin position="495"/>
        <end position="505"/>
    </location>
</feature>
<feature type="compositionally biased region" description="Low complexity" evidence="2">
    <location>
        <begin position="738"/>
        <end position="763"/>
    </location>
</feature>
<dbReference type="SUPFAM" id="SSF46785">
    <property type="entry name" value="Winged helix' DNA-binding domain"/>
    <property type="match status" value="1"/>
</dbReference>
<feature type="compositionally biased region" description="Low complexity" evidence="2">
    <location>
        <begin position="567"/>
        <end position="583"/>
    </location>
</feature>
<feature type="region of interest" description="Disordered" evidence="2">
    <location>
        <begin position="184"/>
        <end position="217"/>
    </location>
</feature>
<comment type="caution">
    <text evidence="3">The sequence shown here is derived from an EMBL/GenBank/DDBJ whole genome shotgun (WGS) entry which is preliminary data.</text>
</comment>
<dbReference type="AlphaFoldDB" id="A0AAV9UEY7"/>
<dbReference type="EMBL" id="JAVHNQ010000009">
    <property type="protein sequence ID" value="KAK6338673.1"/>
    <property type="molecule type" value="Genomic_DNA"/>
</dbReference>
<feature type="coiled-coil region" evidence="1">
    <location>
        <begin position="119"/>
        <end position="146"/>
    </location>
</feature>
<feature type="region of interest" description="Disordered" evidence="2">
    <location>
        <begin position="305"/>
        <end position="767"/>
    </location>
</feature>
<feature type="region of interest" description="Disordered" evidence="2">
    <location>
        <begin position="1"/>
        <end position="29"/>
    </location>
</feature>
<keyword evidence="1" id="KW-0175">Coiled coil</keyword>
<feature type="compositionally biased region" description="Low complexity" evidence="2">
    <location>
        <begin position="191"/>
        <end position="205"/>
    </location>
</feature>
<proteinExistence type="predicted"/>
<gene>
    <name evidence="3" type="ORF">TWF696_009484</name>
</gene>
<feature type="compositionally biased region" description="Low complexity" evidence="2">
    <location>
        <begin position="507"/>
        <end position="523"/>
    </location>
</feature>
<feature type="compositionally biased region" description="Polar residues" evidence="2">
    <location>
        <begin position="531"/>
        <end position="543"/>
    </location>
</feature>
<protein>
    <recommendedName>
        <fullName evidence="5">RING-type E3 ubiquitin transferase</fullName>
    </recommendedName>
</protein>
<accession>A0AAV9UEY7</accession>
<feature type="compositionally biased region" description="Basic and acidic residues" evidence="2">
    <location>
        <begin position="317"/>
        <end position="326"/>
    </location>
</feature>
<feature type="compositionally biased region" description="Low complexity" evidence="2">
    <location>
        <begin position="367"/>
        <end position="381"/>
    </location>
</feature>
<evidence type="ECO:0000313" key="3">
    <source>
        <dbReference type="EMBL" id="KAK6338673.1"/>
    </source>
</evidence>
<sequence>MPNLNIPDEGLTVPGPSLQVPDEKPNGRNGYPAPFAMKINLTERFLEELSSGKQTSIQLNTGKGSGRMTLQVGSNQFEYMHTHELFHNELYRQSEDDTDTLVPLGLLKDKLELLEVVEKKGVDADLLALKQQMEALQKQKDKKSVQLVSNPSKLGPELSGRRGLIAAKKAGILTAPSMKTKVNKRTKFSNSVPTSPALTAATSPAGKDVTSAPSKPKSFRKDTLFLPLIHLLALGPEREQALAMKTHTNLDRCSSLVIQVANRDVSGRWKLFDDMYKELDVWKFKYPKQEMRDMAIENAEDAFDRLKLPEDAPQWEMLRKPEDRGKPRPPRQPRRKPEVEAPKKKPSASATAASPALPPTIKISKNESAASSPALAAEPMARSVSQPVGTTVPKPRGNAESNALKKIIGNKKTPKVKAPSTKTTPREKKSTTSSTSTSASTPSTNISASKTSSTLASKSPALPSSAPTSSAKPKTTKRSRIEYKSAELIEDSDSDSDRMDVDPPARKAPSGSASSSSSSSAQPLYKKSAKANAQSEARSQGVSSKRPPSVSATAASPATNGHRRNTSLSASPAKPSPLGSSPPMTASDVRQSSTASSSPLSSIATPDDVSTPMMDLNTSYTSVPVATPKSSAEKAASRPRYIPERGSTSPQHKRKTDDASAATERSRKRVLSSASDSDGGRKRKEPPEERPTVARKAPKTSATSDVTKARKAPIKTVANGVTKKEFEEVRQQRKDMPRATYASSTTSTTSNVSVSSSDTSSRGGRSRYRYAEENIALLAKYKRLHDDYRTRYEKVRQDPNPPEDRVKQVIDLHNRLAEMKLMIHNSVLAS</sequence>
<feature type="compositionally biased region" description="Low complexity" evidence="2">
    <location>
        <begin position="592"/>
        <end position="606"/>
    </location>
</feature>
<dbReference type="Proteomes" id="UP001375240">
    <property type="component" value="Unassembled WGS sequence"/>
</dbReference>